<reference evidence="1" key="1">
    <citation type="submission" date="2018-05" db="EMBL/GenBank/DDBJ databases">
        <authorList>
            <person name="Lanie J.A."/>
            <person name="Ng W.-L."/>
            <person name="Kazmierczak K.M."/>
            <person name="Andrzejewski T.M."/>
            <person name="Davidsen T.M."/>
            <person name="Wayne K.J."/>
            <person name="Tettelin H."/>
            <person name="Glass J.I."/>
            <person name="Rusch D."/>
            <person name="Podicherti R."/>
            <person name="Tsui H.-C.T."/>
            <person name="Winkler M.E."/>
        </authorList>
    </citation>
    <scope>NUCLEOTIDE SEQUENCE</scope>
</reference>
<organism evidence="1">
    <name type="scientific">marine metagenome</name>
    <dbReference type="NCBI Taxonomy" id="408172"/>
    <lineage>
        <taxon>unclassified sequences</taxon>
        <taxon>metagenomes</taxon>
        <taxon>ecological metagenomes</taxon>
    </lineage>
</organism>
<evidence type="ECO:0000313" key="1">
    <source>
        <dbReference type="EMBL" id="SVC02680.1"/>
    </source>
</evidence>
<name>A0A382ISM3_9ZZZZ</name>
<gene>
    <name evidence="1" type="ORF">METZ01_LOCUS255534</name>
</gene>
<accession>A0A382ISM3</accession>
<dbReference type="EMBL" id="UINC01069361">
    <property type="protein sequence ID" value="SVC02680.1"/>
    <property type="molecule type" value="Genomic_DNA"/>
</dbReference>
<feature type="non-terminal residue" evidence="1">
    <location>
        <position position="1"/>
    </location>
</feature>
<dbReference type="AlphaFoldDB" id="A0A382ISM3"/>
<proteinExistence type="predicted"/>
<sequence length="150" mass="16123">VGLRGVQEGPELPQLLCWLEAHEVSETGFGESGNPLILDRQVQGLCTDLLIQPEETQVGRNRGAGGAAEPRQLTLGVGLAGLYQLAVVEGLLEGIWVFVYFEAARTVPTADADERGVPPMSLINMELIPDAGWFSESNLWATNCCDSSNI</sequence>
<protein>
    <submittedName>
        <fullName evidence="1">Uncharacterized protein</fullName>
    </submittedName>
</protein>